<dbReference type="SUPFAM" id="SSF52540">
    <property type="entry name" value="P-loop containing nucleoside triphosphate hydrolases"/>
    <property type="match status" value="1"/>
</dbReference>
<dbReference type="InterPro" id="IPR036634">
    <property type="entry name" value="PRD_sf"/>
</dbReference>
<gene>
    <name evidence="7" type="ORF">SAMN02194393_00068</name>
</gene>
<dbReference type="InterPro" id="IPR002078">
    <property type="entry name" value="Sigma_54_int"/>
</dbReference>
<feature type="domain" description="PRD" evidence="6">
    <location>
        <begin position="844"/>
        <end position="950"/>
    </location>
</feature>
<dbReference type="EMBL" id="FUZT01000001">
    <property type="protein sequence ID" value="SKC35689.1"/>
    <property type="molecule type" value="Genomic_DNA"/>
</dbReference>
<feature type="domain" description="PRD" evidence="6">
    <location>
        <begin position="476"/>
        <end position="586"/>
    </location>
</feature>
<name>A0A1T5I945_9FIRM</name>
<dbReference type="SMART" id="SM00382">
    <property type="entry name" value="AAA"/>
    <property type="match status" value="1"/>
</dbReference>
<dbReference type="PROSITE" id="PS51096">
    <property type="entry name" value="PTS_EIIA_TYPE_4"/>
    <property type="match status" value="1"/>
</dbReference>
<dbReference type="Gene3D" id="1.10.1790.10">
    <property type="entry name" value="PRD domain"/>
    <property type="match status" value="1"/>
</dbReference>
<organism evidence="7 8">
    <name type="scientific">Maledivibacter halophilus</name>
    <dbReference type="NCBI Taxonomy" id="36842"/>
    <lineage>
        <taxon>Bacteria</taxon>
        <taxon>Bacillati</taxon>
        <taxon>Bacillota</taxon>
        <taxon>Clostridia</taxon>
        <taxon>Peptostreptococcales</taxon>
        <taxon>Caminicellaceae</taxon>
        <taxon>Maledivibacter</taxon>
    </lineage>
</organism>
<dbReference type="Proteomes" id="UP000190285">
    <property type="component" value="Unassembled WGS sequence"/>
</dbReference>
<dbReference type="STRING" id="36842.SAMN02194393_00068"/>
<feature type="domain" description="PTS EIIA type-4" evidence="5">
    <location>
        <begin position="587"/>
        <end position="723"/>
    </location>
</feature>
<keyword evidence="1" id="KW-0808">Transferase</keyword>
<dbReference type="RefSeq" id="WP_170917210.1">
    <property type="nucleotide sequence ID" value="NZ_FUZT01000001.1"/>
</dbReference>
<evidence type="ECO:0000256" key="3">
    <source>
        <dbReference type="ARBA" id="ARBA00022840"/>
    </source>
</evidence>
<dbReference type="Pfam" id="PF00874">
    <property type="entry name" value="PRD"/>
    <property type="match status" value="1"/>
</dbReference>
<dbReference type="InterPro" id="IPR011608">
    <property type="entry name" value="PRD"/>
</dbReference>
<keyword evidence="2" id="KW-0547">Nucleotide-binding</keyword>
<dbReference type="PROSITE" id="PS51372">
    <property type="entry name" value="PRD_2"/>
    <property type="match status" value="2"/>
</dbReference>
<dbReference type="GO" id="GO:0005524">
    <property type="term" value="F:ATP binding"/>
    <property type="evidence" value="ECO:0007669"/>
    <property type="project" value="UniProtKB-KW"/>
</dbReference>
<dbReference type="GO" id="GO:0016740">
    <property type="term" value="F:transferase activity"/>
    <property type="evidence" value="ECO:0007669"/>
    <property type="project" value="UniProtKB-KW"/>
</dbReference>
<dbReference type="SUPFAM" id="SSF63520">
    <property type="entry name" value="PTS-regulatory domain, PRD"/>
    <property type="match status" value="1"/>
</dbReference>
<dbReference type="GO" id="GO:0006355">
    <property type="term" value="P:regulation of DNA-templated transcription"/>
    <property type="evidence" value="ECO:0007669"/>
    <property type="project" value="InterPro"/>
</dbReference>
<feature type="domain" description="Sigma-54 factor interaction" evidence="4">
    <location>
        <begin position="115"/>
        <end position="349"/>
    </location>
</feature>
<evidence type="ECO:0000313" key="7">
    <source>
        <dbReference type="EMBL" id="SKC35689.1"/>
    </source>
</evidence>
<evidence type="ECO:0000256" key="2">
    <source>
        <dbReference type="ARBA" id="ARBA00022741"/>
    </source>
</evidence>
<evidence type="ECO:0000259" key="5">
    <source>
        <dbReference type="PROSITE" id="PS51096"/>
    </source>
</evidence>
<evidence type="ECO:0000256" key="1">
    <source>
        <dbReference type="ARBA" id="ARBA00022679"/>
    </source>
</evidence>
<dbReference type="PANTHER" id="PTHR32071">
    <property type="entry name" value="TRANSCRIPTIONAL REGULATORY PROTEIN"/>
    <property type="match status" value="1"/>
</dbReference>
<dbReference type="Pfam" id="PF03610">
    <property type="entry name" value="EIIA-man"/>
    <property type="match status" value="1"/>
</dbReference>
<keyword evidence="8" id="KW-1185">Reference proteome</keyword>
<dbReference type="Pfam" id="PF00158">
    <property type="entry name" value="Sigma54_activat"/>
    <property type="match status" value="1"/>
</dbReference>
<dbReference type="PANTHER" id="PTHR32071:SF38">
    <property type="entry name" value="PSP OPERON TRANSCRIPTIONAL ACTIVATOR"/>
    <property type="match status" value="1"/>
</dbReference>
<dbReference type="Gene3D" id="3.40.50.510">
    <property type="entry name" value="Phosphotransferase system, mannose-type IIA component"/>
    <property type="match status" value="1"/>
</dbReference>
<accession>A0A1T5I945</accession>
<dbReference type="GO" id="GO:0016020">
    <property type="term" value="C:membrane"/>
    <property type="evidence" value="ECO:0007669"/>
    <property type="project" value="InterPro"/>
</dbReference>
<dbReference type="SUPFAM" id="SSF53062">
    <property type="entry name" value="PTS system fructose IIA component-like"/>
    <property type="match status" value="1"/>
</dbReference>
<dbReference type="AlphaFoldDB" id="A0A1T5I945"/>
<sequence length="950" mass="110085">MKNIEYVFLKLKELTLKTIKEKKEFLGASTQDLVENTGLHRTYISHCLNILNKEKKVIKINTRPVYFIELESFEENFKIHLNGEVSYRNFKELMEEKNKYNRRNDFTKEETFKDLIGYDGSLEYQIDQCIAGVKYPPSGLSILITGPTGCGKSFLGSKLYKYAKNEGYIKKDAKLTVFNCAKYSNNKELLSSSIFGHKKGAFTGADEDRSGIIESSNGGFVILDEIHRLPPEGQELLFYFMDTGLFKRIGESDRYRKSEVRFVFATTEKPNSVLLSTFLRRIPIVIKVPALKDRPLNEKIKMICLFFKEEAKSIGCDIKLTKHSLRTFLYADFKGNIGQLKNDIKFSCARAYSNYTMDIEGKKTININFMSLPEYLINDVVNKNGRYFDDLLRGYMIEDILITCNENQNINLCSFNKSEVKIHERFCDELLKLISQIKEKNQDEILLLKIRKLIDDYFGKLVLNINSYCKDDMRHTRFDTLYKCIQDIFLVLKDKYDLKYYDNNIYKLACFIQKSIENYYNLALKDYEKKIAGHFRFLREYYMEEYELAYKVVSFIKSSLDLSIGNLEIIIIMLYLISLNNNSISCKIKAIIVAHGYSTASSIANVSNHLLESNVFESFDMPIETSTKDIINKLEEYFSEVNTSRGVMILVDMGSLEEIYKGLEGILHGTIGIVNNITTKLALKVGNCILKDLEVEEIVKDIKTLDNFKCKVIFPVEKKKRALIVTCMTGIGTAKKIKSLLAKSLGGYAKSIEIIPYGYLKLYKNKHKDIIFNNYDVQAIIGTEDPNILEVPFLYIDDLISSYDTYIFNEVLKNIIPKEKIYRVKQSILKYFTLESVLSYITILNPNLIIDQLEVAIEALQYELKRNFSNDTKICLYIHLSCLIERLITKTHLEEEHIENIDEFKIGNKDFISVIKRSFSVIENYYSVKLPITEIYYLYEILSVKLEKKV</sequence>
<dbReference type="InterPro" id="IPR027417">
    <property type="entry name" value="P-loop_NTPase"/>
</dbReference>
<dbReference type="InterPro" id="IPR003593">
    <property type="entry name" value="AAA+_ATPase"/>
</dbReference>
<evidence type="ECO:0000313" key="8">
    <source>
        <dbReference type="Proteomes" id="UP000190285"/>
    </source>
</evidence>
<dbReference type="GO" id="GO:0009401">
    <property type="term" value="P:phosphoenolpyruvate-dependent sugar phosphotransferase system"/>
    <property type="evidence" value="ECO:0007669"/>
    <property type="project" value="InterPro"/>
</dbReference>
<evidence type="ECO:0000259" key="6">
    <source>
        <dbReference type="PROSITE" id="PS51372"/>
    </source>
</evidence>
<evidence type="ECO:0000259" key="4">
    <source>
        <dbReference type="PROSITE" id="PS50045"/>
    </source>
</evidence>
<protein>
    <submittedName>
        <fullName evidence="7">Transcriptional regulatory protein LevR, contains PRD, AAA+ and EIIA domains</fullName>
    </submittedName>
</protein>
<dbReference type="CDD" id="cd00009">
    <property type="entry name" value="AAA"/>
    <property type="match status" value="1"/>
</dbReference>
<proteinExistence type="predicted"/>
<dbReference type="InterPro" id="IPR004701">
    <property type="entry name" value="PTS_EIIA_man-typ"/>
</dbReference>
<dbReference type="PROSITE" id="PS50045">
    <property type="entry name" value="SIGMA54_INTERACT_4"/>
    <property type="match status" value="1"/>
</dbReference>
<dbReference type="Gene3D" id="3.40.50.300">
    <property type="entry name" value="P-loop containing nucleotide triphosphate hydrolases"/>
    <property type="match status" value="1"/>
</dbReference>
<reference evidence="7 8" key="1">
    <citation type="submission" date="2017-02" db="EMBL/GenBank/DDBJ databases">
        <authorList>
            <person name="Peterson S.W."/>
        </authorList>
    </citation>
    <scope>NUCLEOTIDE SEQUENCE [LARGE SCALE GENOMIC DNA]</scope>
    <source>
        <strain evidence="7 8">M1</strain>
    </source>
</reference>
<keyword evidence="3" id="KW-0067">ATP-binding</keyword>
<dbReference type="InterPro" id="IPR036662">
    <property type="entry name" value="PTS_EIIA_man-typ_sf"/>
</dbReference>